<gene>
    <name evidence="2" type="ORF">NDU88_001018</name>
</gene>
<dbReference type="EMBL" id="JANPWB010000012">
    <property type="protein sequence ID" value="KAJ1112757.1"/>
    <property type="molecule type" value="Genomic_DNA"/>
</dbReference>
<accession>A0AAV7NDY4</accession>
<feature type="region of interest" description="Disordered" evidence="1">
    <location>
        <begin position="102"/>
        <end position="121"/>
    </location>
</feature>
<feature type="compositionally biased region" description="Low complexity" evidence="1">
    <location>
        <begin position="24"/>
        <end position="41"/>
    </location>
</feature>
<proteinExistence type="predicted"/>
<reference evidence="2" key="1">
    <citation type="journal article" date="2022" name="bioRxiv">
        <title>Sequencing and chromosome-scale assembly of the giantPleurodeles waltlgenome.</title>
        <authorList>
            <person name="Brown T."/>
            <person name="Elewa A."/>
            <person name="Iarovenko S."/>
            <person name="Subramanian E."/>
            <person name="Araus A.J."/>
            <person name="Petzold A."/>
            <person name="Susuki M."/>
            <person name="Suzuki K.-i.T."/>
            <person name="Hayashi T."/>
            <person name="Toyoda A."/>
            <person name="Oliveira C."/>
            <person name="Osipova E."/>
            <person name="Leigh N.D."/>
            <person name="Simon A."/>
            <person name="Yun M.H."/>
        </authorList>
    </citation>
    <scope>NUCLEOTIDE SEQUENCE</scope>
    <source>
        <strain evidence="2">20211129_DDA</strain>
        <tissue evidence="2">Liver</tissue>
    </source>
</reference>
<dbReference type="AlphaFoldDB" id="A0AAV7NDY4"/>
<dbReference type="Proteomes" id="UP001066276">
    <property type="component" value="Chromosome 8"/>
</dbReference>
<evidence type="ECO:0000256" key="1">
    <source>
        <dbReference type="SAM" id="MobiDB-lite"/>
    </source>
</evidence>
<feature type="region of interest" description="Disordered" evidence="1">
    <location>
        <begin position="1"/>
        <end position="47"/>
    </location>
</feature>
<organism evidence="2 3">
    <name type="scientific">Pleurodeles waltl</name>
    <name type="common">Iberian ribbed newt</name>
    <dbReference type="NCBI Taxonomy" id="8319"/>
    <lineage>
        <taxon>Eukaryota</taxon>
        <taxon>Metazoa</taxon>
        <taxon>Chordata</taxon>
        <taxon>Craniata</taxon>
        <taxon>Vertebrata</taxon>
        <taxon>Euteleostomi</taxon>
        <taxon>Amphibia</taxon>
        <taxon>Batrachia</taxon>
        <taxon>Caudata</taxon>
        <taxon>Salamandroidea</taxon>
        <taxon>Salamandridae</taxon>
        <taxon>Pleurodelinae</taxon>
        <taxon>Pleurodeles</taxon>
    </lineage>
</organism>
<name>A0AAV7NDY4_PLEWA</name>
<feature type="region of interest" description="Disordered" evidence="1">
    <location>
        <begin position="64"/>
        <end position="94"/>
    </location>
</feature>
<evidence type="ECO:0000313" key="2">
    <source>
        <dbReference type="EMBL" id="KAJ1112757.1"/>
    </source>
</evidence>
<protein>
    <submittedName>
        <fullName evidence="2">Uncharacterized protein</fullName>
    </submittedName>
</protein>
<sequence>MCSGLPVAGTRAGPPEAGAVETTAGPVHARARGAGAANTGAQEGADRDRALTFRASAWVYPHHRGESRRAFSPRAPGPGPSGLGHVGRGWVRGPEFGGLPPLLLGLSPPGGALGHAEPSGR</sequence>
<keyword evidence="3" id="KW-1185">Reference proteome</keyword>
<evidence type="ECO:0000313" key="3">
    <source>
        <dbReference type="Proteomes" id="UP001066276"/>
    </source>
</evidence>
<comment type="caution">
    <text evidence="2">The sequence shown here is derived from an EMBL/GenBank/DDBJ whole genome shotgun (WGS) entry which is preliminary data.</text>
</comment>